<dbReference type="Pfam" id="PF01433">
    <property type="entry name" value="Peptidase_M1"/>
    <property type="match status" value="1"/>
</dbReference>
<dbReference type="InterPro" id="IPR034015">
    <property type="entry name" value="M1_LTA4H"/>
</dbReference>
<dbReference type="Proteomes" id="UP000326509">
    <property type="component" value="Unassembled WGS sequence"/>
</dbReference>
<dbReference type="CDD" id="cd09603">
    <property type="entry name" value="M1_APN_like"/>
    <property type="match status" value="1"/>
</dbReference>
<dbReference type="PANTHER" id="PTHR45726">
    <property type="entry name" value="LEUKOTRIENE A-4 HYDROLASE"/>
    <property type="match status" value="1"/>
</dbReference>
<dbReference type="OrthoDB" id="100605at2"/>
<feature type="active site" description="Proton acceptor" evidence="1">
    <location>
        <position position="332"/>
    </location>
</feature>
<keyword evidence="3" id="KW-0732">Signal</keyword>
<dbReference type="AlphaFoldDB" id="A0A5J4IXM4"/>
<name>A0A5J4IXM4_9FLAO</name>
<dbReference type="RefSeq" id="WP_151673195.1">
    <property type="nucleotide sequence ID" value="NZ_BKCG01000002.1"/>
</dbReference>
<proteinExistence type="predicted"/>
<feature type="binding site" evidence="2">
    <location>
        <position position="335"/>
    </location>
    <ligand>
        <name>Zn(2+)</name>
        <dbReference type="ChEBI" id="CHEBI:29105"/>
        <note>catalytic</note>
    </ligand>
</feature>
<sequence>MKKYLLSFLSILSSIVLFAQDFTKADELKGALTDERVWFDVQHYDLSVDVNPKKQMLEGTNVITYTVLDSEKVMQIDLQSPMEIDKITQDGKKLKYKVKEKSHYFIKLKKKQSVGDENKITITFSGKPIVAKNAPWDGGLSWKKDDNGNDFVATSNQGIGASVWWPCKDHPSDEPDNGIDLAITTPSNLMGVGNGRLISEVDNGKTKTWNWKVINPINNYGVNINVGDYVHFDYKHEGVAGMLDVDYYVLSYNLEKAKTQFEQVPLMLNAFEYWFGPYPFYEDSYKLVEVPYLGMEHQSSVTYGNKYQNGYLGNDLSGSGWGLRFDFIIIHESGHEWFANNITNSDVADMWIHEGFTAYSENLFLDYHFSKEASSEYVVGTRERIQNDRPLIGEYGFANEGSSDMYYKGANMLHTIRQLIEDDKKWRDILRGLNSDFKHQIVSSKQVENYISNASGIDLTQFFEQYLRTTMIPKLEYKYVRNELSYRYLNVVDGFDMPLEVLINGKPKWIYPTFEWKTTENIGDIREFYIRDDFYIEKEMVE</sequence>
<evidence type="ECO:0000259" key="5">
    <source>
        <dbReference type="Pfam" id="PF17900"/>
    </source>
</evidence>
<evidence type="ECO:0000256" key="2">
    <source>
        <dbReference type="PIRSR" id="PIRSR634015-3"/>
    </source>
</evidence>
<dbReference type="EMBL" id="BKCG01000002">
    <property type="protein sequence ID" value="GER59122.1"/>
    <property type="molecule type" value="Genomic_DNA"/>
</dbReference>
<keyword evidence="2" id="KW-0479">Metal-binding</keyword>
<organism evidence="6 7">
    <name type="scientific">Patiriisocius marinus</name>
    <dbReference type="NCBI Taxonomy" id="1397112"/>
    <lineage>
        <taxon>Bacteria</taxon>
        <taxon>Pseudomonadati</taxon>
        <taxon>Bacteroidota</taxon>
        <taxon>Flavobacteriia</taxon>
        <taxon>Flavobacteriales</taxon>
        <taxon>Flavobacteriaceae</taxon>
        <taxon>Patiriisocius</taxon>
    </lineage>
</organism>
<feature type="signal peptide" evidence="3">
    <location>
        <begin position="1"/>
        <end position="19"/>
    </location>
</feature>
<keyword evidence="2" id="KW-0862">Zinc</keyword>
<evidence type="ECO:0000313" key="7">
    <source>
        <dbReference type="Proteomes" id="UP000326509"/>
    </source>
</evidence>
<feature type="chain" id="PRO_5023930019" evidence="3">
    <location>
        <begin position="20"/>
        <end position="542"/>
    </location>
</feature>
<dbReference type="InterPro" id="IPR045357">
    <property type="entry name" value="Aminopeptidase_N-like_N"/>
</dbReference>
<dbReference type="PANTHER" id="PTHR45726:SF3">
    <property type="entry name" value="LEUKOTRIENE A-4 HYDROLASE"/>
    <property type="match status" value="1"/>
</dbReference>
<comment type="cofactor">
    <cofactor evidence="2">
        <name>Zn(2+)</name>
        <dbReference type="ChEBI" id="CHEBI:29105"/>
    </cofactor>
    <text evidence="2">Binds 1 zinc ion per subunit.</text>
</comment>
<dbReference type="SUPFAM" id="SSF63737">
    <property type="entry name" value="Leukotriene A4 hydrolase N-terminal domain"/>
    <property type="match status" value="1"/>
</dbReference>
<feature type="domain" description="Aminopeptidase N-like N-terminal" evidence="5">
    <location>
        <begin position="42"/>
        <end position="213"/>
    </location>
</feature>
<dbReference type="InterPro" id="IPR027268">
    <property type="entry name" value="Peptidase_M4/M1_CTD_sf"/>
</dbReference>
<comment type="caution">
    <text evidence="6">The sequence shown here is derived from an EMBL/GenBank/DDBJ whole genome shotgun (WGS) entry which is preliminary data.</text>
</comment>
<dbReference type="GO" id="GO:0008270">
    <property type="term" value="F:zinc ion binding"/>
    <property type="evidence" value="ECO:0007669"/>
    <property type="project" value="InterPro"/>
</dbReference>
<dbReference type="Gene3D" id="2.60.40.1730">
    <property type="entry name" value="tricorn interacting facor f3 domain"/>
    <property type="match status" value="1"/>
</dbReference>
<evidence type="ECO:0000256" key="3">
    <source>
        <dbReference type="SAM" id="SignalP"/>
    </source>
</evidence>
<keyword evidence="7" id="KW-1185">Reference proteome</keyword>
<protein>
    <submittedName>
        <fullName evidence="6">Peptidase M1</fullName>
    </submittedName>
</protein>
<feature type="binding site" evidence="2">
    <location>
        <position position="331"/>
    </location>
    <ligand>
        <name>Zn(2+)</name>
        <dbReference type="ChEBI" id="CHEBI:29105"/>
        <note>catalytic</note>
    </ligand>
</feature>
<dbReference type="InterPro" id="IPR042097">
    <property type="entry name" value="Aminopeptidase_N-like_N_sf"/>
</dbReference>
<feature type="active site" description="Proton donor" evidence="1">
    <location>
        <position position="406"/>
    </location>
</feature>
<accession>A0A5J4IXM4</accession>
<feature type="domain" description="Peptidase M1 membrane alanine aminopeptidase" evidence="4">
    <location>
        <begin position="267"/>
        <end position="466"/>
    </location>
</feature>
<dbReference type="SUPFAM" id="SSF55486">
    <property type="entry name" value="Metalloproteases ('zincins'), catalytic domain"/>
    <property type="match status" value="1"/>
</dbReference>
<evidence type="ECO:0000259" key="4">
    <source>
        <dbReference type="Pfam" id="PF01433"/>
    </source>
</evidence>
<feature type="binding site" evidence="2">
    <location>
        <position position="354"/>
    </location>
    <ligand>
        <name>Zn(2+)</name>
        <dbReference type="ChEBI" id="CHEBI:29105"/>
        <note>catalytic</note>
    </ligand>
</feature>
<gene>
    <name evidence="6" type="ORF">ULMA_12300</name>
</gene>
<evidence type="ECO:0000256" key="1">
    <source>
        <dbReference type="PIRSR" id="PIRSR634015-1"/>
    </source>
</evidence>
<dbReference type="InterPro" id="IPR014782">
    <property type="entry name" value="Peptidase_M1_dom"/>
</dbReference>
<dbReference type="Gene3D" id="1.10.390.10">
    <property type="entry name" value="Neutral Protease Domain 2"/>
    <property type="match status" value="1"/>
</dbReference>
<dbReference type="GO" id="GO:0008237">
    <property type="term" value="F:metallopeptidase activity"/>
    <property type="evidence" value="ECO:0007669"/>
    <property type="project" value="InterPro"/>
</dbReference>
<evidence type="ECO:0000313" key="6">
    <source>
        <dbReference type="EMBL" id="GER59122.1"/>
    </source>
</evidence>
<dbReference type="Pfam" id="PF17900">
    <property type="entry name" value="Peptidase_M1_N"/>
    <property type="match status" value="1"/>
</dbReference>
<reference evidence="6 7" key="1">
    <citation type="submission" date="2019-08" db="EMBL/GenBank/DDBJ databases">
        <title>Draft genome sequence of Ulvibacter marinus type strain NBRC 109484.</title>
        <authorList>
            <person name="Kawano K."/>
            <person name="Ushijima N."/>
            <person name="Kihara M."/>
            <person name="Itoh H."/>
        </authorList>
    </citation>
    <scope>NUCLEOTIDE SEQUENCE [LARGE SCALE GENOMIC DNA]</scope>
    <source>
        <strain evidence="6 7">NBRC 109484</strain>
    </source>
</reference>